<comment type="caution">
    <text evidence="1">The sequence shown here is derived from an EMBL/GenBank/DDBJ whole genome shotgun (WGS) entry which is preliminary data.</text>
</comment>
<protein>
    <recommendedName>
        <fullName evidence="3">LysR substrate-binding domain-containing protein</fullName>
    </recommendedName>
</protein>
<keyword evidence="2" id="KW-1185">Reference proteome</keyword>
<organism evidence="1 2">
    <name type="scientific">Streptomyces milbemycinicus</name>
    <dbReference type="NCBI Taxonomy" id="476552"/>
    <lineage>
        <taxon>Bacteria</taxon>
        <taxon>Bacillati</taxon>
        <taxon>Actinomycetota</taxon>
        <taxon>Actinomycetes</taxon>
        <taxon>Kitasatosporales</taxon>
        <taxon>Streptomycetaceae</taxon>
        <taxon>Streptomyces</taxon>
    </lineage>
</organism>
<dbReference type="RefSeq" id="WP_358642198.1">
    <property type="nucleotide sequence ID" value="NZ_JBFACG010000008.1"/>
</dbReference>
<dbReference type="Proteomes" id="UP001620295">
    <property type="component" value="Unassembled WGS sequence"/>
</dbReference>
<reference evidence="1 2" key="1">
    <citation type="submission" date="2024-11" db="EMBL/GenBank/DDBJ databases">
        <title>The Natural Products Discovery Center: Release of the First 8490 Sequenced Strains for Exploring Actinobacteria Biosynthetic Diversity.</title>
        <authorList>
            <person name="Kalkreuter E."/>
            <person name="Kautsar S.A."/>
            <person name="Yang D."/>
            <person name="Bader C.D."/>
            <person name="Teijaro C.N."/>
            <person name="Fluegel L."/>
            <person name="Davis C.M."/>
            <person name="Simpson J.R."/>
            <person name="Lauterbach L."/>
            <person name="Steele A.D."/>
            <person name="Gui C."/>
            <person name="Meng S."/>
            <person name="Li G."/>
            <person name="Viehrig K."/>
            <person name="Ye F."/>
            <person name="Su P."/>
            <person name="Kiefer A.F."/>
            <person name="Nichols A."/>
            <person name="Cepeda A.J."/>
            <person name="Yan W."/>
            <person name="Fan B."/>
            <person name="Jiang Y."/>
            <person name="Adhikari A."/>
            <person name="Zheng C.-J."/>
            <person name="Schuster L."/>
            <person name="Cowan T.M."/>
            <person name="Smanski M.J."/>
            <person name="Chevrette M.G."/>
            <person name="De Carvalho L.P.S."/>
            <person name="Shen B."/>
        </authorList>
    </citation>
    <scope>NUCLEOTIDE SEQUENCE [LARGE SCALE GENOMIC DNA]</scope>
    <source>
        <strain evidence="1 2">NPDC020863</strain>
    </source>
</reference>
<sequence length="170" mass="18299">MRGRGSVETAAADWLLSSVGEEPGRVRVQWASGNGLADLPVGRRFDLVRMSEGTGMAVVRTLRLHEAVVGPVMLATASQVLSFLVPPGSAREWKAWLQGSGHGRRRAVAAAGPGRVLRCPRPGCVRQGHIWLVRPGGPLTDSQVLWAALRDSAPPRPRDRASYAAHALFR</sequence>
<gene>
    <name evidence="1" type="ORF">ACI2L5_13835</name>
</gene>
<proteinExistence type="predicted"/>
<evidence type="ECO:0000313" key="1">
    <source>
        <dbReference type="EMBL" id="MFK4266010.1"/>
    </source>
</evidence>
<accession>A0ABW8LLV9</accession>
<dbReference type="EMBL" id="JBJDQH010000004">
    <property type="protein sequence ID" value="MFK4266010.1"/>
    <property type="molecule type" value="Genomic_DNA"/>
</dbReference>
<name>A0ABW8LLV9_9ACTN</name>
<evidence type="ECO:0008006" key="3">
    <source>
        <dbReference type="Google" id="ProtNLM"/>
    </source>
</evidence>
<evidence type="ECO:0000313" key="2">
    <source>
        <dbReference type="Proteomes" id="UP001620295"/>
    </source>
</evidence>